<gene>
    <name evidence="1" type="ORF">L6452_19509</name>
</gene>
<dbReference type="EMBL" id="CM042052">
    <property type="protein sequence ID" value="KAI3718630.1"/>
    <property type="molecule type" value="Genomic_DNA"/>
</dbReference>
<protein>
    <submittedName>
        <fullName evidence="1">Uncharacterized protein</fullName>
    </submittedName>
</protein>
<evidence type="ECO:0000313" key="1">
    <source>
        <dbReference type="EMBL" id="KAI3718630.1"/>
    </source>
</evidence>
<reference evidence="1 2" key="2">
    <citation type="journal article" date="2022" name="Mol. Ecol. Resour.">
        <title>The genomes of chicory, endive, great burdock and yacon provide insights into Asteraceae paleo-polyploidization history and plant inulin production.</title>
        <authorList>
            <person name="Fan W."/>
            <person name="Wang S."/>
            <person name="Wang H."/>
            <person name="Wang A."/>
            <person name="Jiang F."/>
            <person name="Liu H."/>
            <person name="Zhao H."/>
            <person name="Xu D."/>
            <person name="Zhang Y."/>
        </authorList>
    </citation>
    <scope>NUCLEOTIDE SEQUENCE [LARGE SCALE GENOMIC DNA]</scope>
    <source>
        <strain evidence="2">cv. Niubang</strain>
    </source>
</reference>
<organism evidence="1 2">
    <name type="scientific">Arctium lappa</name>
    <name type="common">Greater burdock</name>
    <name type="synonym">Lappa major</name>
    <dbReference type="NCBI Taxonomy" id="4217"/>
    <lineage>
        <taxon>Eukaryota</taxon>
        <taxon>Viridiplantae</taxon>
        <taxon>Streptophyta</taxon>
        <taxon>Embryophyta</taxon>
        <taxon>Tracheophyta</taxon>
        <taxon>Spermatophyta</taxon>
        <taxon>Magnoliopsida</taxon>
        <taxon>eudicotyledons</taxon>
        <taxon>Gunneridae</taxon>
        <taxon>Pentapetalae</taxon>
        <taxon>asterids</taxon>
        <taxon>campanulids</taxon>
        <taxon>Asterales</taxon>
        <taxon>Asteraceae</taxon>
        <taxon>Carduoideae</taxon>
        <taxon>Cardueae</taxon>
        <taxon>Arctiinae</taxon>
        <taxon>Arctium</taxon>
    </lineage>
</organism>
<name>A0ACB9BD67_ARCLA</name>
<sequence>MGITVKSPPRSSSLVERRPNLSDKLKSRLGPRVTASPRRSASSSPEPSGKHPKKVASMAPSRFESLSVVRSNCDSISEDEKEEEIQIGEPTDVKHVLHKGERKKAENKRNKWEESWKWCGRKS</sequence>
<comment type="caution">
    <text evidence="1">The sequence shown here is derived from an EMBL/GenBank/DDBJ whole genome shotgun (WGS) entry which is preliminary data.</text>
</comment>
<dbReference type="Proteomes" id="UP001055879">
    <property type="component" value="Linkage Group LG06"/>
</dbReference>
<proteinExistence type="predicted"/>
<evidence type="ECO:0000313" key="2">
    <source>
        <dbReference type="Proteomes" id="UP001055879"/>
    </source>
</evidence>
<accession>A0ACB9BD67</accession>
<keyword evidence="2" id="KW-1185">Reference proteome</keyword>
<reference evidence="2" key="1">
    <citation type="journal article" date="2022" name="Mol. Ecol. Resour.">
        <title>The genomes of chicory, endive, great burdock and yacon provide insights into Asteraceae palaeo-polyploidization history and plant inulin production.</title>
        <authorList>
            <person name="Fan W."/>
            <person name="Wang S."/>
            <person name="Wang H."/>
            <person name="Wang A."/>
            <person name="Jiang F."/>
            <person name="Liu H."/>
            <person name="Zhao H."/>
            <person name="Xu D."/>
            <person name="Zhang Y."/>
        </authorList>
    </citation>
    <scope>NUCLEOTIDE SEQUENCE [LARGE SCALE GENOMIC DNA]</scope>
    <source>
        <strain evidence="2">cv. Niubang</strain>
    </source>
</reference>